<organism evidence="1 2">
    <name type="scientific">Mycobacterium kansasii</name>
    <dbReference type="NCBI Taxonomy" id="1768"/>
    <lineage>
        <taxon>Bacteria</taxon>
        <taxon>Bacillati</taxon>
        <taxon>Actinomycetota</taxon>
        <taxon>Actinomycetes</taxon>
        <taxon>Mycobacteriales</taxon>
        <taxon>Mycobacteriaceae</taxon>
        <taxon>Mycobacterium</taxon>
    </lineage>
</organism>
<evidence type="ECO:0000313" key="1">
    <source>
        <dbReference type="EMBL" id="BCI88252.1"/>
    </source>
</evidence>
<evidence type="ECO:0000313" key="2">
    <source>
        <dbReference type="Proteomes" id="UP000516380"/>
    </source>
</evidence>
<dbReference type="AlphaFoldDB" id="A0A7G1IED6"/>
<dbReference type="Proteomes" id="UP000516380">
    <property type="component" value="Chromosome"/>
</dbReference>
<proteinExistence type="predicted"/>
<accession>A0A7G1IED6</accession>
<reference evidence="1 2" key="1">
    <citation type="submission" date="2020-07" db="EMBL/GenBank/DDBJ databases">
        <title>Mycobacterium kansasii (former subtype) with zoonotic potential isolated from diseased indoor pet cat, Japan.</title>
        <authorList>
            <person name="Fukano H."/>
            <person name="Terazono T."/>
            <person name="Hoshino Y."/>
        </authorList>
    </citation>
    <scope>NUCLEOTIDE SEQUENCE [LARGE SCALE GENOMIC DNA]</scope>
    <source>
        <strain evidence="1 2">Kuro-I</strain>
    </source>
</reference>
<protein>
    <submittedName>
        <fullName evidence="1">Uncharacterized protein</fullName>
    </submittedName>
</protein>
<gene>
    <name evidence="1" type="ORF">NIIDMKKI_34580</name>
</gene>
<sequence>MRRQIHVTHSARAQYPQDRVSGEHLADLKRHGQIVGAATRPNRTFWAIAVAGHGCRSPDPGLATLRFRRFALRRAGRVLSLIAGARECFVEIYID</sequence>
<keyword evidence="2" id="KW-1185">Reference proteome</keyword>
<name>A0A7G1IED6_MYCKA</name>
<dbReference type="EMBL" id="AP023343">
    <property type="protein sequence ID" value="BCI88252.1"/>
    <property type="molecule type" value="Genomic_DNA"/>
</dbReference>